<comment type="caution">
    <text evidence="2">The sequence shown here is derived from an EMBL/GenBank/DDBJ whole genome shotgun (WGS) entry which is preliminary data.</text>
</comment>
<reference evidence="2 6" key="1">
    <citation type="submission" date="2017-06" db="EMBL/GenBank/DDBJ databases">
        <title>A platform for efficient transgenesis in Macrostomum lignano, a flatworm model organism for stem cell research.</title>
        <authorList>
            <person name="Berezikov E."/>
        </authorList>
    </citation>
    <scope>NUCLEOTIDE SEQUENCE [LARGE SCALE GENOMIC DNA]</scope>
    <source>
        <strain evidence="2">DV1</strain>
        <tissue evidence="2">Whole organism</tissue>
    </source>
</reference>
<proteinExistence type="predicted"/>
<evidence type="ECO:0000256" key="1">
    <source>
        <dbReference type="SAM" id="SignalP"/>
    </source>
</evidence>
<name>A0A267DJH6_9PLAT</name>
<dbReference type="EMBL" id="NIVC01004080">
    <property type="protein sequence ID" value="PAA48689.1"/>
    <property type="molecule type" value="Genomic_DNA"/>
</dbReference>
<accession>A0A267DJH6</accession>
<dbReference type="EMBL" id="NIVC01003265">
    <property type="protein sequence ID" value="PAA52302.1"/>
    <property type="molecule type" value="Genomic_DNA"/>
</dbReference>
<feature type="chain" id="PRO_5011915938" evidence="1">
    <location>
        <begin position="22"/>
        <end position="67"/>
    </location>
</feature>
<dbReference type="Proteomes" id="UP000215902">
    <property type="component" value="Unassembled WGS sequence"/>
</dbReference>
<protein>
    <submittedName>
        <fullName evidence="2">Uncharacterized protein</fullName>
    </submittedName>
</protein>
<organism evidence="2 6">
    <name type="scientific">Macrostomum lignano</name>
    <dbReference type="NCBI Taxonomy" id="282301"/>
    <lineage>
        <taxon>Eukaryota</taxon>
        <taxon>Metazoa</taxon>
        <taxon>Spiralia</taxon>
        <taxon>Lophotrochozoa</taxon>
        <taxon>Platyhelminthes</taxon>
        <taxon>Rhabditophora</taxon>
        <taxon>Macrostomorpha</taxon>
        <taxon>Macrostomida</taxon>
        <taxon>Macrostomidae</taxon>
        <taxon>Macrostomum</taxon>
    </lineage>
</organism>
<evidence type="ECO:0000313" key="2">
    <source>
        <dbReference type="EMBL" id="PAA48689.1"/>
    </source>
</evidence>
<evidence type="ECO:0000313" key="5">
    <source>
        <dbReference type="EMBL" id="PAA86134.1"/>
    </source>
</evidence>
<dbReference type="AlphaFoldDB" id="A0A267DJH6"/>
<dbReference type="EMBL" id="NIVC01002901">
    <property type="protein sequence ID" value="PAA54461.1"/>
    <property type="molecule type" value="Genomic_DNA"/>
</dbReference>
<feature type="signal peptide" evidence="1">
    <location>
        <begin position="1"/>
        <end position="21"/>
    </location>
</feature>
<sequence length="67" mass="7590">MVQLQLLLMFLILSDSFVSEAAVTDKTMYCAPLGTSCDDFYVRCCVGQCKFAFVFDNKPVYICSRQD</sequence>
<dbReference type="EMBL" id="NIVC01000292">
    <property type="protein sequence ID" value="PAA86134.1"/>
    <property type="molecule type" value="Genomic_DNA"/>
</dbReference>
<evidence type="ECO:0000313" key="3">
    <source>
        <dbReference type="EMBL" id="PAA52302.1"/>
    </source>
</evidence>
<evidence type="ECO:0000313" key="6">
    <source>
        <dbReference type="Proteomes" id="UP000215902"/>
    </source>
</evidence>
<evidence type="ECO:0000313" key="4">
    <source>
        <dbReference type="EMBL" id="PAA54461.1"/>
    </source>
</evidence>
<keyword evidence="1" id="KW-0732">Signal</keyword>
<gene>
    <name evidence="4" type="ORF">BOX15_Mlig014969g2</name>
    <name evidence="5" type="ORF">BOX15_Mlig014969g3</name>
    <name evidence="3" type="ORF">BOX15_Mlig014969g4</name>
    <name evidence="2" type="ORF">BOX15_Mlig014969g5</name>
</gene>
<keyword evidence="6" id="KW-1185">Reference proteome</keyword>